<dbReference type="Proteomes" id="UP000887013">
    <property type="component" value="Unassembled WGS sequence"/>
</dbReference>
<sequence>MEYGRFTVTVESLDRKYSTSMSLQPKICQTLPRISDRNLIAELASRGIKLTDVGQDMPALRVLLGADVLGRIEILTSGISAIQTLLGWTILGLGKKKQSVNMVTLALQNIELPKIWDLEVLGIKDPIQRKNKSILAEETLLHFKETVKLKDLRYEVALLCSDPKSPQLYCVYSPPLVAMRIPLPWVRRVTSQLPTKRGLTVTFFSSTHVEICLLS</sequence>
<evidence type="ECO:0000313" key="2">
    <source>
        <dbReference type="Proteomes" id="UP000887013"/>
    </source>
</evidence>
<dbReference type="AlphaFoldDB" id="A0A8X6ILY0"/>
<protein>
    <submittedName>
        <fullName evidence="1">DUF1758 domain-containing protein</fullName>
    </submittedName>
</protein>
<proteinExistence type="predicted"/>
<reference evidence="1" key="1">
    <citation type="submission" date="2020-08" db="EMBL/GenBank/DDBJ databases">
        <title>Multicomponent nature underlies the extraordinary mechanical properties of spider dragline silk.</title>
        <authorList>
            <person name="Kono N."/>
            <person name="Nakamura H."/>
            <person name="Mori M."/>
            <person name="Yoshida Y."/>
            <person name="Ohtoshi R."/>
            <person name="Malay A.D."/>
            <person name="Moran D.A.P."/>
            <person name="Tomita M."/>
            <person name="Numata K."/>
            <person name="Arakawa K."/>
        </authorList>
    </citation>
    <scope>NUCLEOTIDE SEQUENCE</scope>
</reference>
<accession>A0A8X6ILY0</accession>
<evidence type="ECO:0000313" key="1">
    <source>
        <dbReference type="EMBL" id="GFS51137.1"/>
    </source>
</evidence>
<dbReference type="EMBL" id="BMAW01045637">
    <property type="protein sequence ID" value="GFS51137.1"/>
    <property type="molecule type" value="Genomic_DNA"/>
</dbReference>
<keyword evidence="2" id="KW-1185">Reference proteome</keyword>
<name>A0A8X6ILY0_NEPPI</name>
<dbReference type="OrthoDB" id="6430812at2759"/>
<organism evidence="1 2">
    <name type="scientific">Nephila pilipes</name>
    <name type="common">Giant wood spider</name>
    <name type="synonym">Nephila maculata</name>
    <dbReference type="NCBI Taxonomy" id="299642"/>
    <lineage>
        <taxon>Eukaryota</taxon>
        <taxon>Metazoa</taxon>
        <taxon>Ecdysozoa</taxon>
        <taxon>Arthropoda</taxon>
        <taxon>Chelicerata</taxon>
        <taxon>Arachnida</taxon>
        <taxon>Araneae</taxon>
        <taxon>Araneomorphae</taxon>
        <taxon>Entelegynae</taxon>
        <taxon>Araneoidea</taxon>
        <taxon>Nephilidae</taxon>
        <taxon>Nephila</taxon>
    </lineage>
</organism>
<comment type="caution">
    <text evidence="1">The sequence shown here is derived from an EMBL/GenBank/DDBJ whole genome shotgun (WGS) entry which is preliminary data.</text>
</comment>
<gene>
    <name evidence="1" type="primary">AVEN_140234_1</name>
    <name evidence="1" type="ORF">NPIL_467151</name>
</gene>